<dbReference type="Gene3D" id="3.30.360.10">
    <property type="entry name" value="Dihydrodipicolinate Reductase, domain 2"/>
    <property type="match status" value="1"/>
</dbReference>
<dbReference type="InterPro" id="IPR020831">
    <property type="entry name" value="GlycerAld/Erythrose_P_DH"/>
</dbReference>
<comment type="similarity">
    <text evidence="1 3">Belongs to the glyceraldehyde-3-phosphate dehydrogenase family.</text>
</comment>
<dbReference type="NCBIfam" id="TIGR01534">
    <property type="entry name" value="GAPDH-I"/>
    <property type="match status" value="1"/>
</dbReference>
<dbReference type="GO" id="GO:0004365">
    <property type="term" value="F:glyceraldehyde-3-phosphate dehydrogenase (NAD+) (phosphorylating) activity"/>
    <property type="evidence" value="ECO:0007669"/>
    <property type="project" value="UniProtKB-EC"/>
</dbReference>
<sequence>MKAKVAINGFGRIGRMVCRRLLTHPDLDVAAINASYDARTLAHLLKYDTVHGRLDAQVTAGDGEILVDGRPIRLVAQRDAALLPWEELGIDIVIEATGKYKERERAALHLQAGARKVIITTATKDPDVTIVMGVNADAYCTDRHHVIAAASCTTNCLAPVAKVLHEAFGIESGLMTTVHAYTNDQNMLDNPHRDLRRARSATASIIPTTTGAARAVAQVLPELKGRLNGFALRVPTPDVSVVDLVARLARPAAREEINQALREASEGPLRGILAYTEEELVSVDFVGNDHSAIVDGSLTMVGPDNVAKVVAWYDNEWGYSCRVVDLAAMVARQLSAARPEQVAAD</sequence>
<organism evidence="6 7">
    <name type="scientific">Symbiobacterium terraclitae</name>
    <dbReference type="NCBI Taxonomy" id="557451"/>
    <lineage>
        <taxon>Bacteria</taxon>
        <taxon>Bacillati</taxon>
        <taxon>Bacillota</taxon>
        <taxon>Clostridia</taxon>
        <taxon>Eubacteriales</taxon>
        <taxon>Symbiobacteriaceae</taxon>
        <taxon>Symbiobacterium</taxon>
    </lineage>
</organism>
<dbReference type="CDD" id="cd05214">
    <property type="entry name" value="GAPDH_I_N"/>
    <property type="match status" value="1"/>
</dbReference>
<proteinExistence type="inferred from homology"/>
<evidence type="ECO:0000256" key="1">
    <source>
        <dbReference type="ARBA" id="ARBA00007406"/>
    </source>
</evidence>
<dbReference type="PIRSF" id="PIRSF000149">
    <property type="entry name" value="GAP_DH"/>
    <property type="match status" value="1"/>
</dbReference>
<dbReference type="CDD" id="cd18126">
    <property type="entry name" value="GAPDH_I_C"/>
    <property type="match status" value="1"/>
</dbReference>
<name>A0ABS4JTI8_9FIRM</name>
<dbReference type="Proteomes" id="UP001519289">
    <property type="component" value="Unassembled WGS sequence"/>
</dbReference>
<evidence type="ECO:0000259" key="5">
    <source>
        <dbReference type="SMART" id="SM00846"/>
    </source>
</evidence>
<evidence type="ECO:0000256" key="3">
    <source>
        <dbReference type="RuleBase" id="RU000397"/>
    </source>
</evidence>
<dbReference type="InterPro" id="IPR020828">
    <property type="entry name" value="GlycerAld_3-P_DH_NAD(P)-bd"/>
</dbReference>
<dbReference type="EC" id="1.2.1.-" evidence="4"/>
<dbReference type="PANTHER" id="PTHR43148">
    <property type="entry name" value="GLYCERALDEHYDE-3-PHOSPHATE DEHYDROGENASE 2"/>
    <property type="match status" value="1"/>
</dbReference>
<evidence type="ECO:0000313" key="6">
    <source>
        <dbReference type="EMBL" id="MBP2018196.1"/>
    </source>
</evidence>
<dbReference type="Gene3D" id="3.40.50.720">
    <property type="entry name" value="NAD(P)-binding Rossmann-like Domain"/>
    <property type="match status" value="1"/>
</dbReference>
<dbReference type="InterPro" id="IPR020829">
    <property type="entry name" value="GlycerAld_3-P_DH_cat"/>
</dbReference>
<feature type="domain" description="Glyceraldehyde 3-phosphate dehydrogenase NAD(P) binding" evidence="5">
    <location>
        <begin position="3"/>
        <end position="152"/>
    </location>
</feature>
<dbReference type="InterPro" id="IPR036291">
    <property type="entry name" value="NAD(P)-bd_dom_sf"/>
</dbReference>
<comment type="caution">
    <text evidence="6">The sequence shown here is derived from an EMBL/GenBank/DDBJ whole genome shotgun (WGS) entry which is preliminary data.</text>
</comment>
<dbReference type="Pfam" id="PF02800">
    <property type="entry name" value="Gp_dh_C"/>
    <property type="match status" value="1"/>
</dbReference>
<dbReference type="RefSeq" id="WP_209466327.1">
    <property type="nucleotide sequence ID" value="NZ_JAGGLG010000010.1"/>
</dbReference>
<keyword evidence="2 4" id="KW-0560">Oxidoreductase</keyword>
<dbReference type="EMBL" id="JAGGLG010000010">
    <property type="protein sequence ID" value="MBP2018196.1"/>
    <property type="molecule type" value="Genomic_DNA"/>
</dbReference>
<dbReference type="PRINTS" id="PR00078">
    <property type="entry name" value="G3PDHDRGNASE"/>
</dbReference>
<evidence type="ECO:0000313" key="7">
    <source>
        <dbReference type="Proteomes" id="UP001519289"/>
    </source>
</evidence>
<keyword evidence="7" id="KW-1185">Reference proteome</keyword>
<dbReference type="PROSITE" id="PS00071">
    <property type="entry name" value="GAPDH"/>
    <property type="match status" value="1"/>
</dbReference>
<dbReference type="InterPro" id="IPR020830">
    <property type="entry name" value="GlycerAld_3-P_DH_AS"/>
</dbReference>
<evidence type="ECO:0000256" key="4">
    <source>
        <dbReference type="RuleBase" id="RU361160"/>
    </source>
</evidence>
<accession>A0ABS4JTI8</accession>
<dbReference type="SUPFAM" id="SSF55347">
    <property type="entry name" value="Glyceraldehyde-3-phosphate dehydrogenase-like, C-terminal domain"/>
    <property type="match status" value="1"/>
</dbReference>
<dbReference type="SMART" id="SM00846">
    <property type="entry name" value="Gp_dh_N"/>
    <property type="match status" value="1"/>
</dbReference>
<gene>
    <name evidence="6" type="ORF">J2Z79_001595</name>
</gene>
<protein>
    <recommendedName>
        <fullName evidence="4">Glyceraldehyde-3-phosphate dehydrogenase</fullName>
        <ecNumber evidence="4">1.2.1.-</ecNumber>
    </recommendedName>
</protein>
<dbReference type="InterPro" id="IPR006424">
    <property type="entry name" value="Glyceraldehyde-3-P_DH_1"/>
</dbReference>
<evidence type="ECO:0000256" key="2">
    <source>
        <dbReference type="ARBA" id="ARBA00023002"/>
    </source>
</evidence>
<dbReference type="SUPFAM" id="SSF51735">
    <property type="entry name" value="NAD(P)-binding Rossmann-fold domains"/>
    <property type="match status" value="1"/>
</dbReference>
<dbReference type="Pfam" id="PF00044">
    <property type="entry name" value="Gp_dh_N"/>
    <property type="match status" value="1"/>
</dbReference>
<reference evidence="6 7" key="1">
    <citation type="submission" date="2021-03" db="EMBL/GenBank/DDBJ databases">
        <title>Genomic Encyclopedia of Type Strains, Phase IV (KMG-IV): sequencing the most valuable type-strain genomes for metagenomic binning, comparative biology and taxonomic classification.</title>
        <authorList>
            <person name="Goeker M."/>
        </authorList>
    </citation>
    <scope>NUCLEOTIDE SEQUENCE [LARGE SCALE GENOMIC DNA]</scope>
    <source>
        <strain evidence="6 7">DSM 27138</strain>
    </source>
</reference>